<dbReference type="Pfam" id="PF07690">
    <property type="entry name" value="MFS_1"/>
    <property type="match status" value="1"/>
</dbReference>
<feature type="transmembrane region" description="Helical" evidence="8">
    <location>
        <begin position="288"/>
        <end position="306"/>
    </location>
</feature>
<dbReference type="PANTHER" id="PTHR23504:SF15">
    <property type="entry name" value="MAJOR FACILITATOR SUPERFAMILY (MFS) PROFILE DOMAIN-CONTAINING PROTEIN"/>
    <property type="match status" value="1"/>
</dbReference>
<feature type="transmembrane region" description="Helical" evidence="8">
    <location>
        <begin position="383"/>
        <end position="402"/>
    </location>
</feature>
<dbReference type="EMBL" id="CP053708">
    <property type="protein sequence ID" value="QKE89685.1"/>
    <property type="molecule type" value="Genomic_DNA"/>
</dbReference>
<evidence type="ECO:0000313" key="10">
    <source>
        <dbReference type="EMBL" id="QKE89685.1"/>
    </source>
</evidence>
<feature type="transmembrane region" description="Helical" evidence="8">
    <location>
        <begin position="140"/>
        <end position="159"/>
    </location>
</feature>
<evidence type="ECO:0000256" key="1">
    <source>
        <dbReference type="ARBA" id="ARBA00003279"/>
    </source>
</evidence>
<feature type="transmembrane region" description="Helical" evidence="8">
    <location>
        <begin position="312"/>
        <end position="337"/>
    </location>
</feature>
<evidence type="ECO:0000256" key="8">
    <source>
        <dbReference type="SAM" id="Phobius"/>
    </source>
</evidence>
<keyword evidence="7 8" id="KW-0472">Membrane</keyword>
<dbReference type="GO" id="GO:0016020">
    <property type="term" value="C:membrane"/>
    <property type="evidence" value="ECO:0007669"/>
    <property type="project" value="UniProtKB-SubCell"/>
</dbReference>
<keyword evidence="11" id="KW-1185">Reference proteome</keyword>
<dbReference type="PROSITE" id="PS00216">
    <property type="entry name" value="SUGAR_TRANSPORT_1"/>
    <property type="match status" value="1"/>
</dbReference>
<feature type="transmembrane region" description="Helical" evidence="8">
    <location>
        <begin position="107"/>
        <end position="128"/>
    </location>
</feature>
<feature type="domain" description="Major facilitator superfamily (MFS) profile" evidence="9">
    <location>
        <begin position="12"/>
        <end position="406"/>
    </location>
</feature>
<dbReference type="AlphaFoldDB" id="A0A6M8HMZ0"/>
<dbReference type="InterPro" id="IPR020846">
    <property type="entry name" value="MFS_dom"/>
</dbReference>
<dbReference type="PRINTS" id="PR01035">
    <property type="entry name" value="TCRTETA"/>
</dbReference>
<comment type="function">
    <text evidence="1">Resistance to tetracycline by an active tetracycline efflux. This is an energy-dependent process that decreases the accumulation of the antibiotic in whole cells. This protein functions as a metal-tetracycline/H(+) antiporter.</text>
</comment>
<name>A0A6M8HMZ0_9PROT</name>
<dbReference type="InterPro" id="IPR036259">
    <property type="entry name" value="MFS_trans_sf"/>
</dbReference>
<comment type="similarity">
    <text evidence="3">Belongs to the major facilitator superfamily. TCR/Tet family.</text>
</comment>
<evidence type="ECO:0000313" key="11">
    <source>
        <dbReference type="Proteomes" id="UP000500767"/>
    </source>
</evidence>
<dbReference type="InterPro" id="IPR011701">
    <property type="entry name" value="MFS"/>
</dbReference>
<dbReference type="Gene3D" id="1.20.1250.20">
    <property type="entry name" value="MFS general substrate transporter like domains"/>
    <property type="match status" value="1"/>
</dbReference>
<keyword evidence="4" id="KW-0813">Transport</keyword>
<keyword evidence="6 8" id="KW-1133">Transmembrane helix</keyword>
<dbReference type="GO" id="GO:0022857">
    <property type="term" value="F:transmembrane transporter activity"/>
    <property type="evidence" value="ECO:0007669"/>
    <property type="project" value="InterPro"/>
</dbReference>
<organism evidence="10 11">
    <name type="scientific">Lichenicola cladoniae</name>
    <dbReference type="NCBI Taxonomy" id="1484109"/>
    <lineage>
        <taxon>Bacteria</taxon>
        <taxon>Pseudomonadati</taxon>
        <taxon>Pseudomonadota</taxon>
        <taxon>Alphaproteobacteria</taxon>
        <taxon>Acetobacterales</taxon>
        <taxon>Acetobacteraceae</taxon>
        <taxon>Lichenicola</taxon>
    </lineage>
</organism>
<feature type="transmembrane region" description="Helical" evidence="8">
    <location>
        <begin position="83"/>
        <end position="101"/>
    </location>
</feature>
<feature type="transmembrane region" description="Helical" evidence="8">
    <location>
        <begin position="12"/>
        <end position="31"/>
    </location>
</feature>
<proteinExistence type="inferred from homology"/>
<evidence type="ECO:0000256" key="4">
    <source>
        <dbReference type="ARBA" id="ARBA00022448"/>
    </source>
</evidence>
<sequence length="412" mass="43171">MRFPSASTGSASTGFILATIALDALSFGIIIPVVPDLVMQIGHLPHSQTSMWLGIIFAVFAGMQFLCAPIAGGLSDRFGRRPVLLVSMAALGANSLLWVWVPNLGWLLALRVVAGALAGNVSAATAYVADVTPPEGRARAFGLVGAMFGLGFVAGPALGGWLGSYWIRLPFLVSAALIACNVAYGLLVLPESLPPERRRPFSWRRANPVGSLALFNTNGWTRRLGFAWCCSWVAIGAQQSSFILSNQMRFGWNIAENGMVLAMGGITQALVQGVLVSRINRRYGARRTAIVGYLFAVAGYVAYAFAVRGWIMLTGILVLAVAALSGPSIQSMLSIAAGPQRQGETQGGLSSLQGLSMVAGPVTTGFVFEWATQGGGPIHFPGAPFLLSAVVCLGGLLAVLSLPEPEDAPGPK</sequence>
<feature type="transmembrane region" description="Helical" evidence="8">
    <location>
        <begin position="257"/>
        <end position="276"/>
    </location>
</feature>
<evidence type="ECO:0000256" key="3">
    <source>
        <dbReference type="ARBA" id="ARBA00007520"/>
    </source>
</evidence>
<gene>
    <name evidence="10" type="ORF">HN018_06180</name>
</gene>
<evidence type="ECO:0000256" key="7">
    <source>
        <dbReference type="ARBA" id="ARBA00023136"/>
    </source>
</evidence>
<evidence type="ECO:0000256" key="5">
    <source>
        <dbReference type="ARBA" id="ARBA00022692"/>
    </source>
</evidence>
<dbReference type="PANTHER" id="PTHR23504">
    <property type="entry name" value="MAJOR FACILITATOR SUPERFAMILY DOMAIN-CONTAINING PROTEIN 10"/>
    <property type="match status" value="1"/>
</dbReference>
<dbReference type="KEGG" id="lck:HN018_06180"/>
<dbReference type="InterPro" id="IPR001958">
    <property type="entry name" value="Tet-R_TetA/multi-R_MdtG-like"/>
</dbReference>
<evidence type="ECO:0000256" key="6">
    <source>
        <dbReference type="ARBA" id="ARBA00022989"/>
    </source>
</evidence>
<dbReference type="Proteomes" id="UP000500767">
    <property type="component" value="Chromosome"/>
</dbReference>
<dbReference type="SUPFAM" id="SSF103473">
    <property type="entry name" value="MFS general substrate transporter"/>
    <property type="match status" value="1"/>
</dbReference>
<feature type="transmembrane region" description="Helical" evidence="8">
    <location>
        <begin position="349"/>
        <end position="371"/>
    </location>
</feature>
<evidence type="ECO:0000256" key="2">
    <source>
        <dbReference type="ARBA" id="ARBA00004141"/>
    </source>
</evidence>
<comment type="subcellular location">
    <subcellularLocation>
        <location evidence="2">Membrane</location>
        <topology evidence="2">Multi-pass membrane protein</topology>
    </subcellularLocation>
</comment>
<dbReference type="InterPro" id="IPR005829">
    <property type="entry name" value="Sugar_transporter_CS"/>
</dbReference>
<reference evidence="10 11" key="1">
    <citation type="journal article" date="2014" name="World J. Microbiol. Biotechnol.">
        <title>Biodiversity and physiological characteristics of Antarctic and Arctic lichens-associated bacteria.</title>
        <authorList>
            <person name="Lee Y.M."/>
            <person name="Kim E.H."/>
            <person name="Lee H.K."/>
            <person name="Hong S.G."/>
        </authorList>
    </citation>
    <scope>NUCLEOTIDE SEQUENCE [LARGE SCALE GENOMIC DNA]</scope>
    <source>
        <strain evidence="10 11">PAMC 26569</strain>
    </source>
</reference>
<feature type="transmembrane region" description="Helical" evidence="8">
    <location>
        <begin position="51"/>
        <end position="71"/>
    </location>
</feature>
<accession>A0A6M8HMZ0</accession>
<feature type="transmembrane region" description="Helical" evidence="8">
    <location>
        <begin position="165"/>
        <end position="189"/>
    </location>
</feature>
<feature type="transmembrane region" description="Helical" evidence="8">
    <location>
        <begin position="224"/>
        <end position="245"/>
    </location>
</feature>
<protein>
    <submittedName>
        <fullName evidence="10">MFS transporter</fullName>
    </submittedName>
</protein>
<keyword evidence="5 8" id="KW-0812">Transmembrane</keyword>
<dbReference type="RefSeq" id="WP_171834674.1">
    <property type="nucleotide sequence ID" value="NZ_CP053708.1"/>
</dbReference>
<evidence type="ECO:0000259" key="9">
    <source>
        <dbReference type="PROSITE" id="PS50850"/>
    </source>
</evidence>
<dbReference type="PROSITE" id="PS50850">
    <property type="entry name" value="MFS"/>
    <property type="match status" value="1"/>
</dbReference>